<evidence type="ECO:0000313" key="2">
    <source>
        <dbReference type="Proteomes" id="UP000655751"/>
    </source>
</evidence>
<sequence length="64" mass="7043">MLNRRVTVYFDGPNPEDPLVLEYVATGVEAAQFTLAATQAGLTVTVDGMVRPGLRRLPCNTLWH</sequence>
<gene>
    <name evidence="1" type="ORF">IT779_23235</name>
</gene>
<dbReference type="AlphaFoldDB" id="A0A931ICM1"/>
<dbReference type="EMBL" id="JADMLG010000010">
    <property type="protein sequence ID" value="MBH0779187.1"/>
    <property type="molecule type" value="Genomic_DNA"/>
</dbReference>
<accession>A0A931ICM1</accession>
<proteinExistence type="predicted"/>
<dbReference type="Proteomes" id="UP000655751">
    <property type="component" value="Unassembled WGS sequence"/>
</dbReference>
<protein>
    <submittedName>
        <fullName evidence="1">Uncharacterized protein</fullName>
    </submittedName>
</protein>
<name>A0A931ICM1_9NOCA</name>
<keyword evidence="2" id="KW-1185">Reference proteome</keyword>
<organism evidence="1 2">
    <name type="scientific">Nocardia bovistercoris</name>
    <dbReference type="NCBI Taxonomy" id="2785916"/>
    <lineage>
        <taxon>Bacteria</taxon>
        <taxon>Bacillati</taxon>
        <taxon>Actinomycetota</taxon>
        <taxon>Actinomycetes</taxon>
        <taxon>Mycobacteriales</taxon>
        <taxon>Nocardiaceae</taxon>
        <taxon>Nocardia</taxon>
    </lineage>
</organism>
<evidence type="ECO:0000313" key="1">
    <source>
        <dbReference type="EMBL" id="MBH0779187.1"/>
    </source>
</evidence>
<reference evidence="1" key="1">
    <citation type="submission" date="2020-11" db="EMBL/GenBank/DDBJ databases">
        <title>Nocardia NEAU-351.nov., a novel actinomycete isolated from the cow dung.</title>
        <authorList>
            <person name="Zhang X."/>
        </authorList>
    </citation>
    <scope>NUCLEOTIDE SEQUENCE</scope>
    <source>
        <strain evidence="1">NEAU-351</strain>
    </source>
</reference>
<comment type="caution">
    <text evidence="1">The sequence shown here is derived from an EMBL/GenBank/DDBJ whole genome shotgun (WGS) entry which is preliminary data.</text>
</comment>